<keyword evidence="6 7" id="KW-0472">Membrane</keyword>
<dbReference type="SUPFAM" id="SSF161098">
    <property type="entry name" value="MetI-like"/>
    <property type="match status" value="1"/>
</dbReference>
<dbReference type="EMBL" id="PHNE01000002">
    <property type="protein sequence ID" value="PPE05525.1"/>
    <property type="molecule type" value="Genomic_DNA"/>
</dbReference>
<gene>
    <name evidence="9" type="primary">ugpA</name>
    <name evidence="9" type="ORF">ELUCI_v1c06180</name>
</gene>
<accession>A0A2S5REG4</accession>
<comment type="similarity">
    <text evidence="7">Belongs to the binding-protein-dependent transport system permease family.</text>
</comment>
<evidence type="ECO:0000256" key="3">
    <source>
        <dbReference type="ARBA" id="ARBA00022475"/>
    </source>
</evidence>
<keyword evidence="4 7" id="KW-0812">Transmembrane</keyword>
<evidence type="ECO:0000256" key="1">
    <source>
        <dbReference type="ARBA" id="ARBA00004651"/>
    </source>
</evidence>
<feature type="transmembrane region" description="Helical" evidence="7">
    <location>
        <begin position="185"/>
        <end position="210"/>
    </location>
</feature>
<dbReference type="Pfam" id="PF00528">
    <property type="entry name" value="BPD_transp_1"/>
    <property type="match status" value="1"/>
</dbReference>
<dbReference type="GO" id="GO:0055085">
    <property type="term" value="P:transmembrane transport"/>
    <property type="evidence" value="ECO:0007669"/>
    <property type="project" value="InterPro"/>
</dbReference>
<evidence type="ECO:0000313" key="9">
    <source>
        <dbReference type="EMBL" id="PPE05525.1"/>
    </source>
</evidence>
<name>A0A2S5REG4_9MOLU</name>
<keyword evidence="2 7" id="KW-0813">Transport</keyword>
<dbReference type="InterPro" id="IPR035906">
    <property type="entry name" value="MetI-like_sf"/>
</dbReference>
<keyword evidence="3" id="KW-1003">Cell membrane</keyword>
<evidence type="ECO:0000256" key="7">
    <source>
        <dbReference type="RuleBase" id="RU363032"/>
    </source>
</evidence>
<feature type="transmembrane region" description="Helical" evidence="7">
    <location>
        <begin position="298"/>
        <end position="319"/>
    </location>
</feature>
<dbReference type="Gene3D" id="1.10.3720.10">
    <property type="entry name" value="MetI-like"/>
    <property type="match status" value="1"/>
</dbReference>
<dbReference type="PANTHER" id="PTHR30193:SF37">
    <property type="entry name" value="INNER MEMBRANE ABC TRANSPORTER PERMEASE PROTEIN YCJO"/>
    <property type="match status" value="1"/>
</dbReference>
<feature type="transmembrane region" description="Helical" evidence="7">
    <location>
        <begin position="231"/>
        <end position="255"/>
    </location>
</feature>
<dbReference type="CDD" id="cd06261">
    <property type="entry name" value="TM_PBP2"/>
    <property type="match status" value="1"/>
</dbReference>
<feature type="transmembrane region" description="Helical" evidence="7">
    <location>
        <begin position="100"/>
        <end position="124"/>
    </location>
</feature>
<dbReference type="InterPro" id="IPR000515">
    <property type="entry name" value="MetI-like"/>
</dbReference>
<evidence type="ECO:0000256" key="2">
    <source>
        <dbReference type="ARBA" id="ARBA00022448"/>
    </source>
</evidence>
<dbReference type="Proteomes" id="UP000237865">
    <property type="component" value="Unassembled WGS sequence"/>
</dbReference>
<evidence type="ECO:0000259" key="8">
    <source>
        <dbReference type="PROSITE" id="PS50928"/>
    </source>
</evidence>
<dbReference type="GO" id="GO:0005886">
    <property type="term" value="C:plasma membrane"/>
    <property type="evidence" value="ECO:0007669"/>
    <property type="project" value="UniProtKB-SubCell"/>
</dbReference>
<comment type="subcellular location">
    <subcellularLocation>
        <location evidence="1 7">Cell membrane</location>
        <topology evidence="1 7">Multi-pass membrane protein</topology>
    </subcellularLocation>
</comment>
<reference evidence="9 10" key="1">
    <citation type="submission" date="2017-11" db="EMBL/GenBank/DDBJ databases">
        <title>Genome sequence of Entomoplasma lucivorax PIPN-2 (ATCC 49196).</title>
        <authorList>
            <person name="Lo W.-S."/>
            <person name="Gasparich G.E."/>
            <person name="Kuo C.-H."/>
        </authorList>
    </citation>
    <scope>NUCLEOTIDE SEQUENCE [LARGE SCALE GENOMIC DNA]</scope>
    <source>
        <strain evidence="9 10">PIPN-2</strain>
    </source>
</reference>
<organism evidence="9 10">
    <name type="scientific">Williamsoniiplasma lucivorax</name>
    <dbReference type="NCBI Taxonomy" id="209274"/>
    <lineage>
        <taxon>Bacteria</taxon>
        <taxon>Bacillati</taxon>
        <taxon>Mycoplasmatota</taxon>
        <taxon>Mollicutes</taxon>
        <taxon>Entomoplasmatales</taxon>
        <taxon>Williamsoniiplasma</taxon>
    </lineage>
</organism>
<evidence type="ECO:0000313" key="10">
    <source>
        <dbReference type="Proteomes" id="UP000237865"/>
    </source>
</evidence>
<dbReference type="InterPro" id="IPR051393">
    <property type="entry name" value="ABC_transporter_permease"/>
</dbReference>
<feature type="domain" description="ABC transmembrane type-1" evidence="8">
    <location>
        <begin position="96"/>
        <end position="316"/>
    </location>
</feature>
<keyword evidence="10" id="KW-1185">Reference proteome</keyword>
<feature type="transmembrane region" description="Helical" evidence="7">
    <location>
        <begin position="136"/>
        <end position="156"/>
    </location>
</feature>
<keyword evidence="5 7" id="KW-1133">Transmembrane helix</keyword>
<dbReference type="PROSITE" id="PS50928">
    <property type="entry name" value="ABC_TM1"/>
    <property type="match status" value="1"/>
</dbReference>
<dbReference type="STRING" id="1399797.GCA_000518285_00058"/>
<evidence type="ECO:0000256" key="4">
    <source>
        <dbReference type="ARBA" id="ARBA00022692"/>
    </source>
</evidence>
<dbReference type="RefSeq" id="WP_028126319.1">
    <property type="nucleotide sequence ID" value="NZ_PHNE01000002.1"/>
</dbReference>
<protein>
    <submittedName>
        <fullName evidence="9">sn-glycerol-3-phosphate ABC transporter permease</fullName>
    </submittedName>
</protein>
<dbReference type="PANTHER" id="PTHR30193">
    <property type="entry name" value="ABC TRANSPORTER PERMEASE PROTEIN"/>
    <property type="match status" value="1"/>
</dbReference>
<sequence>MNNLNNRKKQNFNLKFANLNQKWATKNHRSPKRFDKFYTQAIWVIPGMLFITIFIFIALFFVIQNAVNGATNQSEFQFTFWNFKVIFSDQTFTKALSNTFLFALIAIPIGLVLSVAIARCLSMLLNQRFFSFMQGLFFLPYVTSTLAISLSFAVMFSGAKTGIMNSIISLFGADPVAWLANPKTAFAVVIFNGIWIMLPFQIIMLTTGFMRIDRQYYAAASIDGMSKLRQFWKITLPQLTPTLMYLITMIFIWSFQYVPMGLFENETKAEAVNAQTIVFWIYERITGQGSKIISYSKAGAASLILMFIILIITIINRVISNKLWKKFS</sequence>
<proteinExistence type="inferred from homology"/>
<feature type="transmembrane region" description="Helical" evidence="7">
    <location>
        <begin position="41"/>
        <end position="63"/>
    </location>
</feature>
<evidence type="ECO:0000256" key="6">
    <source>
        <dbReference type="ARBA" id="ARBA00023136"/>
    </source>
</evidence>
<dbReference type="AlphaFoldDB" id="A0A2S5REG4"/>
<comment type="caution">
    <text evidence="9">The sequence shown here is derived from an EMBL/GenBank/DDBJ whole genome shotgun (WGS) entry which is preliminary data.</text>
</comment>
<evidence type="ECO:0000256" key="5">
    <source>
        <dbReference type="ARBA" id="ARBA00022989"/>
    </source>
</evidence>